<evidence type="ECO:0000313" key="2">
    <source>
        <dbReference type="Proteomes" id="UP001143463"/>
    </source>
</evidence>
<comment type="caution">
    <text evidence="1">The sequence shown here is derived from an EMBL/GenBank/DDBJ whole genome shotgun (WGS) entry which is preliminary data.</text>
</comment>
<accession>A0A9W6NWG4</accession>
<protein>
    <submittedName>
        <fullName evidence="1">Uncharacterized protein</fullName>
    </submittedName>
</protein>
<dbReference type="RefSeq" id="WP_156067789.1">
    <property type="nucleotide sequence ID" value="NZ_BAAAUZ010000045.1"/>
</dbReference>
<proteinExistence type="predicted"/>
<reference evidence="1" key="2">
    <citation type="submission" date="2023-01" db="EMBL/GenBank/DDBJ databases">
        <authorList>
            <person name="Sun Q."/>
            <person name="Evtushenko L."/>
        </authorList>
    </citation>
    <scope>NUCLEOTIDE SEQUENCE</scope>
    <source>
        <strain evidence="1">VKM Ac-1069</strain>
    </source>
</reference>
<gene>
    <name evidence="1" type="ORF">GCM10017577_26870</name>
</gene>
<evidence type="ECO:0000313" key="1">
    <source>
        <dbReference type="EMBL" id="GLL11546.1"/>
    </source>
</evidence>
<dbReference type="AlphaFoldDB" id="A0A9W6NWG4"/>
<organism evidence="1 2">
    <name type="scientific">Pseudonocardia halophobica</name>
    <dbReference type="NCBI Taxonomy" id="29401"/>
    <lineage>
        <taxon>Bacteria</taxon>
        <taxon>Bacillati</taxon>
        <taxon>Actinomycetota</taxon>
        <taxon>Actinomycetes</taxon>
        <taxon>Pseudonocardiales</taxon>
        <taxon>Pseudonocardiaceae</taxon>
        <taxon>Pseudonocardia</taxon>
    </lineage>
</organism>
<dbReference type="Proteomes" id="UP001143463">
    <property type="component" value="Unassembled WGS sequence"/>
</dbReference>
<name>A0A9W6NWG4_9PSEU</name>
<sequence>MNQNSKNTAQGHARVGMQVGFVAGNVEQSLPPQEAVAGVPRIQAQLDELEQLIASARSTQGIGRAQAAAALNSIEEASAAIDDKEAGKAGWRARFVAGLTGLKTAVAGAAAVSGDIAEIVDSIQHLA</sequence>
<dbReference type="EMBL" id="BSFQ01000009">
    <property type="protein sequence ID" value="GLL11546.1"/>
    <property type="molecule type" value="Genomic_DNA"/>
</dbReference>
<keyword evidence="2" id="KW-1185">Reference proteome</keyword>
<reference evidence="1" key="1">
    <citation type="journal article" date="2014" name="Int. J. Syst. Evol. Microbiol.">
        <title>Complete genome sequence of Corynebacterium casei LMG S-19264T (=DSM 44701T), isolated from a smear-ripened cheese.</title>
        <authorList>
            <consortium name="US DOE Joint Genome Institute (JGI-PGF)"/>
            <person name="Walter F."/>
            <person name="Albersmeier A."/>
            <person name="Kalinowski J."/>
            <person name="Ruckert C."/>
        </authorList>
    </citation>
    <scope>NUCLEOTIDE SEQUENCE</scope>
    <source>
        <strain evidence="1">VKM Ac-1069</strain>
    </source>
</reference>